<proteinExistence type="predicted"/>
<comment type="caution">
    <text evidence="1">The sequence shown here is derived from an EMBL/GenBank/DDBJ whole genome shotgun (WGS) entry which is preliminary data.</text>
</comment>
<evidence type="ECO:0000313" key="2">
    <source>
        <dbReference type="Proteomes" id="UP000004870"/>
    </source>
</evidence>
<reference evidence="1 2" key="1">
    <citation type="submission" date="2009-08" db="EMBL/GenBank/DDBJ databases">
        <authorList>
            <person name="Qin X."/>
            <person name="Bachman B."/>
            <person name="Battles P."/>
            <person name="Bell A."/>
            <person name="Bess C."/>
            <person name="Bickham C."/>
            <person name="Chaboub L."/>
            <person name="Chen D."/>
            <person name="Coyle M."/>
            <person name="Deiros D.R."/>
            <person name="Dinh H."/>
            <person name="Forbes L."/>
            <person name="Fowler G."/>
            <person name="Francisco L."/>
            <person name="Fu Q."/>
            <person name="Gubbala S."/>
            <person name="Hale W."/>
            <person name="Han Y."/>
            <person name="Hemphill L."/>
            <person name="Highlander S.K."/>
            <person name="Hirani K."/>
            <person name="Hogues M."/>
            <person name="Jackson L."/>
            <person name="Jakkamsetti A."/>
            <person name="Javaid M."/>
            <person name="Jiang H."/>
            <person name="Korchina V."/>
            <person name="Kovar C."/>
            <person name="Lara F."/>
            <person name="Lee S."/>
            <person name="Mata R."/>
            <person name="Mathew T."/>
            <person name="Moen C."/>
            <person name="Morales K."/>
            <person name="Munidasa M."/>
            <person name="Nazareth L."/>
            <person name="Ngo R."/>
            <person name="Nguyen L."/>
            <person name="Okwuonu G."/>
            <person name="Ongeri F."/>
            <person name="Patil S."/>
            <person name="Petrosino J."/>
            <person name="Pham C."/>
            <person name="Pham P."/>
            <person name="Pu L.-L."/>
            <person name="Puazo M."/>
            <person name="Raj R."/>
            <person name="Reid J."/>
            <person name="Rouhana J."/>
            <person name="Saada N."/>
            <person name="Shang Y."/>
            <person name="Simmons D."/>
            <person name="Thornton R."/>
            <person name="Warren J."/>
            <person name="Weissenberger G."/>
            <person name="Zhang J."/>
            <person name="Zhang L."/>
            <person name="Zhou C."/>
            <person name="Zhu D."/>
            <person name="Muzny D."/>
            <person name="Worley K."/>
            <person name="Gibbs R."/>
        </authorList>
    </citation>
    <scope>NUCLEOTIDE SEQUENCE [LARGE SCALE GENOMIC DNA]</scope>
    <source>
        <strain evidence="2">ATCC 15826 / DSM 8339 / NCTC 10426 / 6573</strain>
    </source>
</reference>
<sequence length="69" mass="7522">SSAVSPLLIRRASIDAINAEIAAIAADETWELLQGFADEAALQDYLDGQRELLLAELAVLQERWQALQG</sequence>
<organism evidence="1 2">
    <name type="scientific">Cardiobacterium hominis (strain ATCC 15826 / DSM 8339 / NCTC 10426 / 6573)</name>
    <dbReference type="NCBI Taxonomy" id="638300"/>
    <lineage>
        <taxon>Bacteria</taxon>
        <taxon>Pseudomonadati</taxon>
        <taxon>Pseudomonadota</taxon>
        <taxon>Gammaproteobacteria</taxon>
        <taxon>Cardiobacteriales</taxon>
        <taxon>Cardiobacteriaceae</taxon>
        <taxon>Cardiobacterium</taxon>
    </lineage>
</organism>
<dbReference type="AlphaFoldDB" id="C8N8T3"/>
<keyword evidence="2" id="KW-1185">Reference proteome</keyword>
<name>C8N8T3_CARH6</name>
<evidence type="ECO:0000313" key="1">
    <source>
        <dbReference type="EMBL" id="EEV88970.1"/>
    </source>
</evidence>
<dbReference type="EMBL" id="ACKY01000045">
    <property type="protein sequence ID" value="EEV88970.1"/>
    <property type="molecule type" value="Genomic_DNA"/>
</dbReference>
<gene>
    <name evidence="1" type="ORF">HMPREF0198_0911</name>
</gene>
<feature type="non-terminal residue" evidence="1">
    <location>
        <position position="1"/>
    </location>
</feature>
<dbReference type="RefSeq" id="WP_004140454.1">
    <property type="nucleotide sequence ID" value="NZ_GG694026.1"/>
</dbReference>
<accession>C8N8T3</accession>
<dbReference type="HOGENOM" id="CLU_2781660_0_0_6"/>
<dbReference type="Proteomes" id="UP000004870">
    <property type="component" value="Unassembled WGS sequence"/>
</dbReference>
<protein>
    <submittedName>
        <fullName evidence="1">Uncharacterized protein</fullName>
    </submittedName>
</protein>